<organism evidence="1">
    <name type="scientific">Caldithrix abyssi</name>
    <dbReference type="NCBI Taxonomy" id="187145"/>
    <lineage>
        <taxon>Bacteria</taxon>
        <taxon>Pseudomonadati</taxon>
        <taxon>Calditrichota</taxon>
        <taxon>Calditrichia</taxon>
        <taxon>Calditrichales</taxon>
        <taxon>Calditrichaceae</taxon>
        <taxon>Caldithrix</taxon>
    </lineage>
</organism>
<comment type="caution">
    <text evidence="1">The sequence shown here is derived from an EMBL/GenBank/DDBJ whole genome shotgun (WGS) entry which is preliminary data.</text>
</comment>
<proteinExistence type="predicted"/>
<dbReference type="AlphaFoldDB" id="A0A7V5PPU7"/>
<dbReference type="Proteomes" id="UP000886124">
    <property type="component" value="Unassembled WGS sequence"/>
</dbReference>
<sequence>MGQELVFETRGNVEILSQKKIAIFASRATPQEFYPRALTLFNRLAQQDVAIASGWQAPLEKFLFKKGVGLQIRANIIKYLPRDLNCYQLSYTEQVLLDENKLLLVAPDTDVRRPEKKWINRRDALLFSQINHVLFLYIVPGGRLESYFNQLLNRDYHVYLPEDAQNSFLNASGVIKLNEQNVAELLGV</sequence>
<protein>
    <submittedName>
        <fullName evidence="1">Uncharacterized protein</fullName>
    </submittedName>
</protein>
<gene>
    <name evidence="1" type="ORF">ENJ89_07465</name>
</gene>
<name>A0A7V5PPU7_CALAY</name>
<evidence type="ECO:0000313" key="1">
    <source>
        <dbReference type="EMBL" id="HHJ53018.1"/>
    </source>
</evidence>
<reference evidence="1" key="1">
    <citation type="journal article" date="2020" name="mSystems">
        <title>Genome- and Community-Level Interaction Insights into Carbon Utilization and Element Cycling Functions of Hydrothermarchaeota in Hydrothermal Sediment.</title>
        <authorList>
            <person name="Zhou Z."/>
            <person name="Liu Y."/>
            <person name="Xu W."/>
            <person name="Pan J."/>
            <person name="Luo Z.H."/>
            <person name="Li M."/>
        </authorList>
    </citation>
    <scope>NUCLEOTIDE SEQUENCE [LARGE SCALE GENOMIC DNA]</scope>
    <source>
        <strain evidence="1">HyVt-527</strain>
    </source>
</reference>
<accession>A0A7V5PPU7</accession>
<dbReference type="EMBL" id="DROD01000485">
    <property type="protein sequence ID" value="HHJ53018.1"/>
    <property type="molecule type" value="Genomic_DNA"/>
</dbReference>